<keyword evidence="3" id="KW-1185">Reference proteome</keyword>
<evidence type="ECO:0000256" key="1">
    <source>
        <dbReference type="SAM" id="MobiDB-lite"/>
    </source>
</evidence>
<reference evidence="2" key="1">
    <citation type="submission" date="2023-03" db="EMBL/GenBank/DDBJ databases">
        <title>Massive genome expansion in bonnet fungi (Mycena s.s.) driven by repeated elements and novel gene families across ecological guilds.</title>
        <authorList>
            <consortium name="Lawrence Berkeley National Laboratory"/>
            <person name="Harder C.B."/>
            <person name="Miyauchi S."/>
            <person name="Viragh M."/>
            <person name="Kuo A."/>
            <person name="Thoen E."/>
            <person name="Andreopoulos B."/>
            <person name="Lu D."/>
            <person name="Skrede I."/>
            <person name="Drula E."/>
            <person name="Henrissat B."/>
            <person name="Morin E."/>
            <person name="Kohler A."/>
            <person name="Barry K."/>
            <person name="LaButti K."/>
            <person name="Morin E."/>
            <person name="Salamov A."/>
            <person name="Lipzen A."/>
            <person name="Mereny Z."/>
            <person name="Hegedus B."/>
            <person name="Baldrian P."/>
            <person name="Stursova M."/>
            <person name="Weitz H."/>
            <person name="Taylor A."/>
            <person name="Grigoriev I.V."/>
            <person name="Nagy L.G."/>
            <person name="Martin F."/>
            <person name="Kauserud H."/>
        </authorList>
    </citation>
    <scope>NUCLEOTIDE SEQUENCE</scope>
    <source>
        <strain evidence="2">9144</strain>
    </source>
</reference>
<evidence type="ECO:0000313" key="3">
    <source>
        <dbReference type="Proteomes" id="UP001219525"/>
    </source>
</evidence>
<gene>
    <name evidence="2" type="ORF">GGX14DRAFT_633693</name>
</gene>
<proteinExistence type="predicted"/>
<protein>
    <submittedName>
        <fullName evidence="2">Uncharacterized protein</fullName>
    </submittedName>
</protein>
<sequence>MLLDNPVVPALSNSVPAGCDAYHTIGSQTSLNIDGKVSWTRNKMISAADYLMRELSALNWIIPCPTTATLADSEYVAQQGFGVLNDEKPVDRRSALEYSMHTLNEDSTPYNPVHDPWNDATALWLDRRIAPQVRAPQPIGTGRPHRVASTAATDQDRDQVPHGYYYAAPKPYLPAGVLSDDDPFNPARNVDSDVAVDGPLFVHPGRCASPVLPDSIHWPPSYQAGSGPCPSFPPVYRCSWTPVLTGGAPAPVSPVCTATAASYTSTPCLDNVAYLPARRQARHATWAQLSMLETTAREAERARIAGLAEMWAPERIAAHLAGVRERLLRSYYLSSPEWTMPTAVLMQGMGYNQE</sequence>
<accession>A0AAD6VBG5</accession>
<comment type="caution">
    <text evidence="2">The sequence shown here is derived from an EMBL/GenBank/DDBJ whole genome shotgun (WGS) entry which is preliminary data.</text>
</comment>
<evidence type="ECO:0000313" key="2">
    <source>
        <dbReference type="EMBL" id="KAJ7208189.1"/>
    </source>
</evidence>
<name>A0AAD6VBG5_9AGAR</name>
<dbReference type="Proteomes" id="UP001219525">
    <property type="component" value="Unassembled WGS sequence"/>
</dbReference>
<dbReference type="EMBL" id="JARJCW010000034">
    <property type="protein sequence ID" value="KAJ7208189.1"/>
    <property type="molecule type" value="Genomic_DNA"/>
</dbReference>
<dbReference type="AlphaFoldDB" id="A0AAD6VBG5"/>
<feature type="region of interest" description="Disordered" evidence="1">
    <location>
        <begin position="135"/>
        <end position="155"/>
    </location>
</feature>
<organism evidence="2 3">
    <name type="scientific">Mycena pura</name>
    <dbReference type="NCBI Taxonomy" id="153505"/>
    <lineage>
        <taxon>Eukaryota</taxon>
        <taxon>Fungi</taxon>
        <taxon>Dikarya</taxon>
        <taxon>Basidiomycota</taxon>
        <taxon>Agaricomycotina</taxon>
        <taxon>Agaricomycetes</taxon>
        <taxon>Agaricomycetidae</taxon>
        <taxon>Agaricales</taxon>
        <taxon>Marasmiineae</taxon>
        <taxon>Mycenaceae</taxon>
        <taxon>Mycena</taxon>
    </lineage>
</organism>